<dbReference type="OrthoDB" id="3594623at2759"/>
<feature type="compositionally biased region" description="Polar residues" evidence="1">
    <location>
        <begin position="195"/>
        <end position="206"/>
    </location>
</feature>
<organism evidence="2 3">
    <name type="scientific">Monilinia fructigena</name>
    <dbReference type="NCBI Taxonomy" id="38457"/>
    <lineage>
        <taxon>Eukaryota</taxon>
        <taxon>Fungi</taxon>
        <taxon>Dikarya</taxon>
        <taxon>Ascomycota</taxon>
        <taxon>Pezizomycotina</taxon>
        <taxon>Leotiomycetes</taxon>
        <taxon>Helotiales</taxon>
        <taxon>Sclerotiniaceae</taxon>
        <taxon>Monilinia</taxon>
    </lineage>
</organism>
<dbReference type="AlphaFoldDB" id="A0A395J328"/>
<keyword evidence="3" id="KW-1185">Reference proteome</keyword>
<evidence type="ECO:0000313" key="2">
    <source>
        <dbReference type="EMBL" id="RAL66741.1"/>
    </source>
</evidence>
<feature type="region of interest" description="Disordered" evidence="1">
    <location>
        <begin position="133"/>
        <end position="312"/>
    </location>
</feature>
<dbReference type="EMBL" id="QKRW01000005">
    <property type="protein sequence ID" value="RAL66741.1"/>
    <property type="molecule type" value="Genomic_DNA"/>
</dbReference>
<evidence type="ECO:0000256" key="1">
    <source>
        <dbReference type="SAM" id="MobiDB-lite"/>
    </source>
</evidence>
<protein>
    <submittedName>
        <fullName evidence="2">Uncharacterized protein</fullName>
    </submittedName>
</protein>
<feature type="region of interest" description="Disordered" evidence="1">
    <location>
        <begin position="50"/>
        <end position="86"/>
    </location>
</feature>
<name>A0A395J328_9HELO</name>
<sequence length="312" mass="33628">MNLSNFTAKALEKVEKYSLILYATGYFTQEEWVKHDASVHKGKYVFTKGPQASPPTGLGLTIGPWESNAPPTTRDESRPKPQNEVEKPLVKLDECFEEKAEAVLASIKPIDVSTTNNTDANGVMNVEISLQNSQPEVSLVSPSREGGPEATASLIKENIRTEDETIVPANLDEPVTVNQQQEPEGSDGPVKSLSKDTLGNDNSTKSPAGASPAKPNLLSKVEEEPTESLVPPKARTSPVSSASAKPKTPNKEPIAHVNTLSTAKATSKKSDDSKTPLKKPGGFSMNDYERKCTAEWENDSEENGPSSRLGPF</sequence>
<gene>
    <name evidence="2" type="ORF">DID88_007524</name>
</gene>
<comment type="caution">
    <text evidence="2">The sequence shown here is derived from an EMBL/GenBank/DDBJ whole genome shotgun (WGS) entry which is preliminary data.</text>
</comment>
<evidence type="ECO:0000313" key="3">
    <source>
        <dbReference type="Proteomes" id="UP000249056"/>
    </source>
</evidence>
<accession>A0A395J328</accession>
<proteinExistence type="predicted"/>
<dbReference type="Proteomes" id="UP000249056">
    <property type="component" value="Unassembled WGS sequence"/>
</dbReference>
<feature type="compositionally biased region" description="Basic and acidic residues" evidence="1">
    <location>
        <begin position="73"/>
        <end position="86"/>
    </location>
</feature>
<reference evidence="2 3" key="1">
    <citation type="submission" date="2018-06" db="EMBL/GenBank/DDBJ databases">
        <title>Genome Sequence of the Brown Rot Fungal Pathogen Monilinia fructigena.</title>
        <authorList>
            <person name="Landi L."/>
            <person name="De Miccolis Angelini R.M."/>
            <person name="Pollastro S."/>
            <person name="Abate D."/>
            <person name="Faretra F."/>
            <person name="Romanazzi G."/>
        </authorList>
    </citation>
    <scope>NUCLEOTIDE SEQUENCE [LARGE SCALE GENOMIC DNA]</scope>
    <source>
        <strain evidence="2 3">Mfrg269</strain>
    </source>
</reference>